<evidence type="ECO:0000313" key="4">
    <source>
        <dbReference type="EMBL" id="RKQ68951.1"/>
    </source>
</evidence>
<dbReference type="GO" id="GO:0008233">
    <property type="term" value="F:peptidase activity"/>
    <property type="evidence" value="ECO:0007669"/>
    <property type="project" value="UniProtKB-KW"/>
</dbReference>
<comment type="caution">
    <text evidence="4">The sequence shown here is derived from an EMBL/GenBank/DDBJ whole genome shotgun (WGS) entry which is preliminary data.</text>
</comment>
<dbReference type="OrthoDB" id="266140at2"/>
<keyword evidence="4" id="KW-0645">Protease</keyword>
<accession>A0A420WD68</accession>
<feature type="region of interest" description="Disordered" evidence="2">
    <location>
        <begin position="375"/>
        <end position="451"/>
    </location>
</feature>
<evidence type="ECO:0000259" key="3">
    <source>
        <dbReference type="Pfam" id="PF01343"/>
    </source>
</evidence>
<dbReference type="AlphaFoldDB" id="A0A420WD68"/>
<name>A0A420WD68_9PROT</name>
<dbReference type="Gene3D" id="3.90.226.10">
    <property type="entry name" value="2-enoyl-CoA Hydratase, Chain A, domain 1"/>
    <property type="match status" value="1"/>
</dbReference>
<dbReference type="Pfam" id="PF01343">
    <property type="entry name" value="Peptidase_S49"/>
    <property type="match status" value="1"/>
</dbReference>
<gene>
    <name evidence="4" type="ORF">DES40_1727</name>
</gene>
<protein>
    <submittedName>
        <fullName evidence="4">ClpP class serine protease</fullName>
    </submittedName>
</protein>
<feature type="compositionally biased region" description="Acidic residues" evidence="2">
    <location>
        <begin position="416"/>
        <end position="430"/>
    </location>
</feature>
<keyword evidence="4" id="KW-0378">Hydrolase</keyword>
<feature type="compositionally biased region" description="Basic and acidic residues" evidence="2">
    <location>
        <begin position="388"/>
        <end position="415"/>
    </location>
</feature>
<feature type="region of interest" description="Disordered" evidence="2">
    <location>
        <begin position="497"/>
        <end position="545"/>
    </location>
</feature>
<dbReference type="GO" id="GO:0006508">
    <property type="term" value="P:proteolysis"/>
    <property type="evidence" value="ECO:0007669"/>
    <property type="project" value="UniProtKB-KW"/>
</dbReference>
<feature type="compositionally biased region" description="Low complexity" evidence="2">
    <location>
        <begin position="322"/>
        <end position="342"/>
    </location>
</feature>
<feature type="compositionally biased region" description="Basic and acidic residues" evidence="2">
    <location>
        <begin position="431"/>
        <end position="442"/>
    </location>
</feature>
<dbReference type="SUPFAM" id="SSF52096">
    <property type="entry name" value="ClpP/crotonase"/>
    <property type="match status" value="1"/>
</dbReference>
<comment type="similarity">
    <text evidence="1">Belongs to the peptidase S49 family.</text>
</comment>
<dbReference type="InterPro" id="IPR002142">
    <property type="entry name" value="Peptidase_S49"/>
</dbReference>
<dbReference type="InParanoid" id="A0A420WD68"/>
<proteinExistence type="inferred from homology"/>
<dbReference type="EMBL" id="RBII01000002">
    <property type="protein sequence ID" value="RKQ68951.1"/>
    <property type="molecule type" value="Genomic_DNA"/>
</dbReference>
<dbReference type="PANTHER" id="PTHR42987">
    <property type="entry name" value="PEPTIDASE S49"/>
    <property type="match status" value="1"/>
</dbReference>
<dbReference type="Gene3D" id="6.20.330.10">
    <property type="match status" value="1"/>
</dbReference>
<dbReference type="CDD" id="cd07022">
    <property type="entry name" value="S49_Sppa_36K_type"/>
    <property type="match status" value="1"/>
</dbReference>
<evidence type="ECO:0000313" key="5">
    <source>
        <dbReference type="Proteomes" id="UP000282211"/>
    </source>
</evidence>
<keyword evidence="5" id="KW-1185">Reference proteome</keyword>
<evidence type="ECO:0000256" key="1">
    <source>
        <dbReference type="ARBA" id="ARBA00008683"/>
    </source>
</evidence>
<dbReference type="PANTHER" id="PTHR42987:SF4">
    <property type="entry name" value="PROTEASE SOHB-RELATED"/>
    <property type="match status" value="1"/>
</dbReference>
<organism evidence="4 5">
    <name type="scientific">Litorimonas taeanensis</name>
    <dbReference type="NCBI Taxonomy" id="568099"/>
    <lineage>
        <taxon>Bacteria</taxon>
        <taxon>Pseudomonadati</taxon>
        <taxon>Pseudomonadota</taxon>
        <taxon>Alphaproteobacteria</taxon>
        <taxon>Maricaulales</taxon>
        <taxon>Robiginitomaculaceae</taxon>
    </lineage>
</organism>
<dbReference type="RefSeq" id="WP_121100786.1">
    <property type="nucleotide sequence ID" value="NZ_RBII01000002.1"/>
</dbReference>
<sequence>MTYKTETLAQLPRLSDYLGQPLLLAPLGQTQFVDQLGGAMQPALGSLISQLMAGVSALMPMMGSRGPTYRYLNHAEINGGEGARPLWDNLSEGIATIRISGPLYDRAIMIEDQNEQSVARDGYDRIAAAHAQAQLDPNVQGIIFELDTPGGLVKGGFEAVDYILQAKAQGAKPVWGIVTGAACSAGYSLAACCDRIIASSTAVTGSIGVMLLLSDNTGFNEKIGIRPVPIHFGDFKGDGGSYKAFDEDERARLYDVIAPVGEVFVAHVARARGLDTADVLAQNANIYTGHAAQTAGLVDIVANPRRARALFSSFLQGGPSVAVTPAQSAPAARATPTQTATTKETDMSFKAALEKLLEASNSTLNLNQKSALSLAMKTAAENEDEESKAEGDDSKAEGDEKDPKAESDDEASKAENEDEDTIAEGEDEDTKAEGDDQNPKTVDEDEDATARALTIMKAGQAAGCSDFAEALVNNKKLTSVEALDLIKTAPKAASAQLQTMISDAPKPLNSAQPSEGGPSADSKDPVQRMAAAKAANPKLRIGRRG</sequence>
<reference evidence="4 5" key="1">
    <citation type="submission" date="2018-10" db="EMBL/GenBank/DDBJ databases">
        <title>Genomic Encyclopedia of Type Strains, Phase IV (KMG-IV): sequencing the most valuable type-strain genomes for metagenomic binning, comparative biology and taxonomic classification.</title>
        <authorList>
            <person name="Goeker M."/>
        </authorList>
    </citation>
    <scope>NUCLEOTIDE SEQUENCE [LARGE SCALE GENOMIC DNA]</scope>
    <source>
        <strain evidence="4 5">DSM 22008</strain>
    </source>
</reference>
<dbReference type="InterPro" id="IPR029045">
    <property type="entry name" value="ClpP/crotonase-like_dom_sf"/>
</dbReference>
<feature type="domain" description="Peptidase S49" evidence="3">
    <location>
        <begin position="169"/>
        <end position="307"/>
    </location>
</feature>
<dbReference type="InterPro" id="IPR033855">
    <property type="entry name" value="Protein_C"/>
</dbReference>
<feature type="region of interest" description="Disordered" evidence="2">
    <location>
        <begin position="322"/>
        <end position="344"/>
    </location>
</feature>
<dbReference type="Proteomes" id="UP000282211">
    <property type="component" value="Unassembled WGS sequence"/>
</dbReference>
<evidence type="ECO:0000256" key="2">
    <source>
        <dbReference type="SAM" id="MobiDB-lite"/>
    </source>
</evidence>